<organism evidence="1 2">
    <name type="scientific">Sesamum alatum</name>
    <dbReference type="NCBI Taxonomy" id="300844"/>
    <lineage>
        <taxon>Eukaryota</taxon>
        <taxon>Viridiplantae</taxon>
        <taxon>Streptophyta</taxon>
        <taxon>Embryophyta</taxon>
        <taxon>Tracheophyta</taxon>
        <taxon>Spermatophyta</taxon>
        <taxon>Magnoliopsida</taxon>
        <taxon>eudicotyledons</taxon>
        <taxon>Gunneridae</taxon>
        <taxon>Pentapetalae</taxon>
        <taxon>asterids</taxon>
        <taxon>lamiids</taxon>
        <taxon>Lamiales</taxon>
        <taxon>Pedaliaceae</taxon>
        <taxon>Sesamum</taxon>
    </lineage>
</organism>
<reference evidence="1" key="2">
    <citation type="journal article" date="2024" name="Plant">
        <title>Genomic evolution and insights into agronomic trait innovations of Sesamum species.</title>
        <authorList>
            <person name="Miao H."/>
            <person name="Wang L."/>
            <person name="Qu L."/>
            <person name="Liu H."/>
            <person name="Sun Y."/>
            <person name="Le M."/>
            <person name="Wang Q."/>
            <person name="Wei S."/>
            <person name="Zheng Y."/>
            <person name="Lin W."/>
            <person name="Duan Y."/>
            <person name="Cao H."/>
            <person name="Xiong S."/>
            <person name="Wang X."/>
            <person name="Wei L."/>
            <person name="Li C."/>
            <person name="Ma Q."/>
            <person name="Ju M."/>
            <person name="Zhao R."/>
            <person name="Li G."/>
            <person name="Mu C."/>
            <person name="Tian Q."/>
            <person name="Mei H."/>
            <person name="Zhang T."/>
            <person name="Gao T."/>
            <person name="Zhang H."/>
        </authorList>
    </citation>
    <scope>NUCLEOTIDE SEQUENCE</scope>
    <source>
        <strain evidence="1">3651</strain>
    </source>
</reference>
<dbReference type="EMBL" id="JACGWO010000004">
    <property type="protein sequence ID" value="KAK4430294.1"/>
    <property type="molecule type" value="Genomic_DNA"/>
</dbReference>
<protein>
    <submittedName>
        <fullName evidence="1">Uncharacterized protein</fullName>
    </submittedName>
</protein>
<reference evidence="1" key="1">
    <citation type="submission" date="2020-06" db="EMBL/GenBank/DDBJ databases">
        <authorList>
            <person name="Li T."/>
            <person name="Hu X."/>
            <person name="Zhang T."/>
            <person name="Song X."/>
            <person name="Zhang H."/>
            <person name="Dai N."/>
            <person name="Sheng W."/>
            <person name="Hou X."/>
            <person name="Wei L."/>
        </authorList>
    </citation>
    <scope>NUCLEOTIDE SEQUENCE</scope>
    <source>
        <strain evidence="1">3651</strain>
        <tissue evidence="1">Leaf</tissue>
    </source>
</reference>
<sequence length="104" mass="11856">MLKSPSISSEAQRRQEKVIMYLHRRRQRFTVTSLILLVFLVGMGSVGESTRTMKSRVYASLIEQRLPRGPVPPSAPSFCHNRLNPLSESNLFNFPPPHHDIICP</sequence>
<dbReference type="Proteomes" id="UP001293254">
    <property type="component" value="Unassembled WGS sequence"/>
</dbReference>
<proteinExistence type="predicted"/>
<accession>A0AAE2CQD3</accession>
<keyword evidence="2" id="KW-1185">Reference proteome</keyword>
<dbReference type="AlphaFoldDB" id="A0AAE2CQD3"/>
<evidence type="ECO:0000313" key="2">
    <source>
        <dbReference type="Proteomes" id="UP001293254"/>
    </source>
</evidence>
<comment type="caution">
    <text evidence="1">The sequence shown here is derived from an EMBL/GenBank/DDBJ whole genome shotgun (WGS) entry which is preliminary data.</text>
</comment>
<evidence type="ECO:0000313" key="1">
    <source>
        <dbReference type="EMBL" id="KAK4430294.1"/>
    </source>
</evidence>
<gene>
    <name evidence="1" type="ORF">Salat_1330100</name>
</gene>
<name>A0AAE2CQD3_9LAMI</name>